<keyword evidence="2" id="KW-0784">Thiamine biosynthesis</keyword>
<dbReference type="Gene3D" id="3.20.20.70">
    <property type="entry name" value="Aldolase class I"/>
    <property type="match status" value="1"/>
</dbReference>
<dbReference type="EMBL" id="FTNY01000005">
    <property type="protein sequence ID" value="SIS45109.1"/>
    <property type="molecule type" value="Genomic_DNA"/>
</dbReference>
<evidence type="ECO:0000256" key="1">
    <source>
        <dbReference type="ARBA" id="ARBA00004948"/>
    </source>
</evidence>
<reference evidence="5" key="1">
    <citation type="submission" date="2017-01" db="EMBL/GenBank/DDBJ databases">
        <authorList>
            <person name="Varghese N."/>
            <person name="Submissions S."/>
        </authorList>
    </citation>
    <scope>NUCLEOTIDE SEQUENCE [LARGE SCALE GENOMIC DNA]</scope>
    <source>
        <strain evidence="5">DSM 17126</strain>
    </source>
</reference>
<dbReference type="InterPro" id="IPR013785">
    <property type="entry name" value="Aldolase_TIM"/>
</dbReference>
<dbReference type="OrthoDB" id="194683at2"/>
<evidence type="ECO:0000313" key="4">
    <source>
        <dbReference type="EMBL" id="SIS45109.1"/>
    </source>
</evidence>
<evidence type="ECO:0000259" key="3">
    <source>
        <dbReference type="Pfam" id="PF02581"/>
    </source>
</evidence>
<name>A0A1N7J719_9FLAO</name>
<dbReference type="CDD" id="cd00564">
    <property type="entry name" value="TMP_TenI"/>
    <property type="match status" value="1"/>
</dbReference>
<dbReference type="InterPro" id="IPR036206">
    <property type="entry name" value="ThiamineP_synth_sf"/>
</dbReference>
<proteinExistence type="predicted"/>
<gene>
    <name evidence="4" type="ORF">SAMN05421639_105197</name>
</gene>
<evidence type="ECO:0000313" key="5">
    <source>
        <dbReference type="Proteomes" id="UP000186373"/>
    </source>
</evidence>
<dbReference type="GO" id="GO:0005737">
    <property type="term" value="C:cytoplasm"/>
    <property type="evidence" value="ECO:0007669"/>
    <property type="project" value="TreeGrafter"/>
</dbReference>
<dbReference type="GO" id="GO:0009228">
    <property type="term" value="P:thiamine biosynthetic process"/>
    <property type="evidence" value="ECO:0007669"/>
    <property type="project" value="UniProtKB-KW"/>
</dbReference>
<evidence type="ECO:0000256" key="2">
    <source>
        <dbReference type="ARBA" id="ARBA00022977"/>
    </source>
</evidence>
<keyword evidence="5" id="KW-1185">Reference proteome</keyword>
<dbReference type="Pfam" id="PF02581">
    <property type="entry name" value="TMP-TENI"/>
    <property type="match status" value="1"/>
</dbReference>
<organism evidence="4 5">
    <name type="scientific">Chryseobacterium shigense</name>
    <dbReference type="NCBI Taxonomy" id="297244"/>
    <lineage>
        <taxon>Bacteria</taxon>
        <taxon>Pseudomonadati</taxon>
        <taxon>Bacteroidota</taxon>
        <taxon>Flavobacteriia</taxon>
        <taxon>Flavobacteriales</taxon>
        <taxon>Weeksellaceae</taxon>
        <taxon>Chryseobacterium group</taxon>
        <taxon>Chryseobacterium</taxon>
    </lineage>
</organism>
<dbReference type="InterPro" id="IPR022998">
    <property type="entry name" value="ThiamineP_synth_TenI"/>
</dbReference>
<dbReference type="PANTHER" id="PTHR20857">
    <property type="entry name" value="THIAMINE-PHOSPHATE PYROPHOSPHORYLASE"/>
    <property type="match status" value="1"/>
</dbReference>
<dbReference type="Proteomes" id="UP000186373">
    <property type="component" value="Unassembled WGS sequence"/>
</dbReference>
<sequence>MIIVITPEAPVSKETEIINQLFHEGLDLLHIRKPMFSNEEMKSFLNGIDEEFYSQLVVHGFYDMRKEYSISRLHFREADRLEEWHKVFADGTIISTSVHDIEGFNALEKEWEYALISPFFPSISKKGYGEQSTIMEDVKDRNNQKVKLIALGGINQDNISKVFERGADGAALLGGIWESSEPINSFRKCRKTILSS</sequence>
<accession>A0A1N7J719</accession>
<dbReference type="SUPFAM" id="SSF51391">
    <property type="entry name" value="Thiamin phosphate synthase"/>
    <property type="match status" value="1"/>
</dbReference>
<feature type="domain" description="Thiamine phosphate synthase/TenI" evidence="3">
    <location>
        <begin position="4"/>
        <end position="176"/>
    </location>
</feature>
<dbReference type="GO" id="GO:0004789">
    <property type="term" value="F:thiamine-phosphate diphosphorylase activity"/>
    <property type="evidence" value="ECO:0007669"/>
    <property type="project" value="TreeGrafter"/>
</dbReference>
<dbReference type="AlphaFoldDB" id="A0A1N7J719"/>
<comment type="pathway">
    <text evidence="1">Cofactor biosynthesis; thiamine diphosphate biosynthesis.</text>
</comment>
<protein>
    <submittedName>
        <fullName evidence="4">Thiamine-phosphate pyrophosphorylase</fullName>
    </submittedName>
</protein>
<dbReference type="PANTHER" id="PTHR20857:SF15">
    <property type="entry name" value="THIAMINE-PHOSPHATE SYNTHASE"/>
    <property type="match status" value="1"/>
</dbReference>
<dbReference type="RefSeq" id="WP_076509291.1">
    <property type="nucleotide sequence ID" value="NZ_FTNY01000005.1"/>
</dbReference>